<keyword evidence="4" id="KW-0804">Transcription</keyword>
<sequence length="310" mass="34702">MLSNANITLKMLRYFNEVATQANFSAAAVKLNVTKSPLSAQIKALEAQLGVILLQRDTRNVALTDAGKQLQEECRLIFDVLDTSINRVQQRHRHTQSTINIGVMSSIFWAGFGQAFYEMQQHFATITFNLIELSPEQQKRALQEGRIDIGFVRHADTHNIAPLQATVIFKESMVVALTEHHCLAQHPHISLTQLSQDAFVMLNHTNSASTNLINQRCQLAGFYPNIIQEVTDPNTLLAVVSTRNAVSIVPKSYANLTWPHVTFLPLQETIYADICALTIPQTTQQVSQQTSSIIERCLTQLKQTLGTTYE</sequence>
<comment type="similarity">
    <text evidence="1">Belongs to the LysR transcriptional regulatory family.</text>
</comment>
<dbReference type="PROSITE" id="PS50931">
    <property type="entry name" value="HTH_LYSR"/>
    <property type="match status" value="1"/>
</dbReference>
<dbReference type="GO" id="GO:0003700">
    <property type="term" value="F:DNA-binding transcription factor activity"/>
    <property type="evidence" value="ECO:0007669"/>
    <property type="project" value="InterPro"/>
</dbReference>
<dbReference type="GO" id="GO:0003677">
    <property type="term" value="F:DNA binding"/>
    <property type="evidence" value="ECO:0007669"/>
    <property type="project" value="UniProtKB-KW"/>
</dbReference>
<evidence type="ECO:0000313" key="7">
    <source>
        <dbReference type="Proteomes" id="UP000189475"/>
    </source>
</evidence>
<dbReference type="InterPro" id="IPR036390">
    <property type="entry name" value="WH_DNA-bd_sf"/>
</dbReference>
<dbReference type="Proteomes" id="UP000189475">
    <property type="component" value="Unassembled WGS sequence"/>
</dbReference>
<dbReference type="SUPFAM" id="SSF46785">
    <property type="entry name" value="Winged helix' DNA-binding domain"/>
    <property type="match status" value="1"/>
</dbReference>
<proteinExistence type="inferred from homology"/>
<keyword evidence="3" id="KW-0238">DNA-binding</keyword>
<dbReference type="PRINTS" id="PR00039">
    <property type="entry name" value="HTHLYSR"/>
</dbReference>
<dbReference type="EMBL" id="FUFT01000005">
    <property type="protein sequence ID" value="SJL84175.1"/>
    <property type="molecule type" value="Genomic_DNA"/>
</dbReference>
<dbReference type="Gene3D" id="3.40.190.10">
    <property type="entry name" value="Periplasmic binding protein-like II"/>
    <property type="match status" value="2"/>
</dbReference>
<dbReference type="PANTHER" id="PTHR30346:SF0">
    <property type="entry name" value="HCA OPERON TRANSCRIPTIONAL ACTIVATOR HCAR"/>
    <property type="match status" value="1"/>
</dbReference>
<keyword evidence="7" id="KW-1185">Reference proteome</keyword>
<dbReference type="AlphaFoldDB" id="A0A1R4B5I9"/>
<dbReference type="InterPro" id="IPR036388">
    <property type="entry name" value="WH-like_DNA-bd_sf"/>
</dbReference>
<gene>
    <name evidence="6" type="primary">cynR_1</name>
    <name evidence="6" type="ORF">VPAL9027_02157</name>
</gene>
<evidence type="ECO:0000313" key="6">
    <source>
        <dbReference type="EMBL" id="SJL84175.1"/>
    </source>
</evidence>
<feature type="domain" description="HTH lysR-type" evidence="5">
    <location>
        <begin position="7"/>
        <end position="64"/>
    </location>
</feature>
<evidence type="ECO:0000259" key="5">
    <source>
        <dbReference type="PROSITE" id="PS50931"/>
    </source>
</evidence>
<name>A0A1R4B5I9_9VIBR</name>
<dbReference type="PANTHER" id="PTHR30346">
    <property type="entry name" value="TRANSCRIPTIONAL DUAL REGULATOR HCAR-RELATED"/>
    <property type="match status" value="1"/>
</dbReference>
<accession>A0A1R4B5I9</accession>
<dbReference type="InterPro" id="IPR000847">
    <property type="entry name" value="LysR_HTH_N"/>
</dbReference>
<evidence type="ECO:0000256" key="2">
    <source>
        <dbReference type="ARBA" id="ARBA00023015"/>
    </source>
</evidence>
<dbReference type="GO" id="GO:0032993">
    <property type="term" value="C:protein-DNA complex"/>
    <property type="evidence" value="ECO:0007669"/>
    <property type="project" value="TreeGrafter"/>
</dbReference>
<dbReference type="Pfam" id="PF03466">
    <property type="entry name" value="LysR_substrate"/>
    <property type="match status" value="1"/>
</dbReference>
<keyword evidence="2" id="KW-0805">Transcription regulation</keyword>
<dbReference type="FunFam" id="1.10.10.10:FF:000001">
    <property type="entry name" value="LysR family transcriptional regulator"/>
    <property type="match status" value="1"/>
</dbReference>
<dbReference type="STRING" id="1918946.VPAL9027_02157"/>
<dbReference type="Gene3D" id="1.10.10.10">
    <property type="entry name" value="Winged helix-like DNA-binding domain superfamily/Winged helix DNA-binding domain"/>
    <property type="match status" value="1"/>
</dbReference>
<evidence type="ECO:0000256" key="3">
    <source>
        <dbReference type="ARBA" id="ARBA00023125"/>
    </source>
</evidence>
<reference evidence="6 7" key="1">
    <citation type="submission" date="2017-02" db="EMBL/GenBank/DDBJ databases">
        <authorList>
            <person name="Peterson S.W."/>
        </authorList>
    </citation>
    <scope>NUCLEOTIDE SEQUENCE [LARGE SCALE GENOMIC DNA]</scope>
    <source>
        <strain evidence="6 7">CECT 9027</strain>
    </source>
</reference>
<evidence type="ECO:0000256" key="1">
    <source>
        <dbReference type="ARBA" id="ARBA00009437"/>
    </source>
</evidence>
<organism evidence="6 7">
    <name type="scientific">Vibrio palustris</name>
    <dbReference type="NCBI Taxonomy" id="1918946"/>
    <lineage>
        <taxon>Bacteria</taxon>
        <taxon>Pseudomonadati</taxon>
        <taxon>Pseudomonadota</taxon>
        <taxon>Gammaproteobacteria</taxon>
        <taxon>Vibrionales</taxon>
        <taxon>Vibrionaceae</taxon>
        <taxon>Vibrio</taxon>
    </lineage>
</organism>
<protein>
    <submittedName>
        <fullName evidence="6">HTH-type transcriptional regulator CynR</fullName>
    </submittedName>
</protein>
<dbReference type="InterPro" id="IPR005119">
    <property type="entry name" value="LysR_subst-bd"/>
</dbReference>
<evidence type="ECO:0000256" key="4">
    <source>
        <dbReference type="ARBA" id="ARBA00023163"/>
    </source>
</evidence>
<dbReference type="SUPFAM" id="SSF53850">
    <property type="entry name" value="Periplasmic binding protein-like II"/>
    <property type="match status" value="1"/>
</dbReference>
<dbReference type="RefSeq" id="WP_235861864.1">
    <property type="nucleotide sequence ID" value="NZ_AP024888.1"/>
</dbReference>
<dbReference type="Pfam" id="PF00126">
    <property type="entry name" value="HTH_1"/>
    <property type="match status" value="1"/>
</dbReference>